<protein>
    <submittedName>
        <fullName evidence="2">Uncharacterized protein</fullName>
    </submittedName>
</protein>
<dbReference type="Proteomes" id="UP001152320">
    <property type="component" value="Chromosome 11"/>
</dbReference>
<proteinExistence type="predicted"/>
<organism evidence="2 3">
    <name type="scientific">Holothuria leucospilota</name>
    <name type="common">Black long sea cucumber</name>
    <name type="synonym">Mertensiothuria leucospilota</name>
    <dbReference type="NCBI Taxonomy" id="206669"/>
    <lineage>
        <taxon>Eukaryota</taxon>
        <taxon>Metazoa</taxon>
        <taxon>Echinodermata</taxon>
        <taxon>Eleutherozoa</taxon>
        <taxon>Echinozoa</taxon>
        <taxon>Holothuroidea</taxon>
        <taxon>Aspidochirotacea</taxon>
        <taxon>Aspidochirotida</taxon>
        <taxon>Holothuriidae</taxon>
        <taxon>Holothuria</taxon>
    </lineage>
</organism>
<keyword evidence="1" id="KW-0812">Transmembrane</keyword>
<feature type="transmembrane region" description="Helical" evidence="1">
    <location>
        <begin position="20"/>
        <end position="40"/>
    </location>
</feature>
<name>A0A9Q1BWL6_HOLLE</name>
<evidence type="ECO:0000313" key="2">
    <source>
        <dbReference type="EMBL" id="KAJ8033954.1"/>
    </source>
</evidence>
<accession>A0A9Q1BWL6</accession>
<dbReference type="EMBL" id="JAIZAY010000011">
    <property type="protein sequence ID" value="KAJ8033954.1"/>
    <property type="molecule type" value="Genomic_DNA"/>
</dbReference>
<keyword evidence="3" id="KW-1185">Reference proteome</keyword>
<gene>
    <name evidence="2" type="ORF">HOLleu_24347</name>
</gene>
<keyword evidence="1" id="KW-1133">Transmembrane helix</keyword>
<comment type="caution">
    <text evidence="2">The sequence shown here is derived from an EMBL/GenBank/DDBJ whole genome shotgun (WGS) entry which is preliminary data.</text>
</comment>
<evidence type="ECO:0000256" key="1">
    <source>
        <dbReference type="SAM" id="Phobius"/>
    </source>
</evidence>
<sequence length="73" mass="8037">MLHPLSSLPHPFSLSLAKSSWLPASAFAVLHYVSLLPVYLSVCPIVPRLPTSAVVHRYFHPLSITFPASIPFL</sequence>
<keyword evidence="1" id="KW-0472">Membrane</keyword>
<reference evidence="2" key="1">
    <citation type="submission" date="2021-10" db="EMBL/GenBank/DDBJ databases">
        <title>Tropical sea cucumber genome reveals ecological adaptation and Cuvierian tubules defense mechanism.</title>
        <authorList>
            <person name="Chen T."/>
        </authorList>
    </citation>
    <scope>NUCLEOTIDE SEQUENCE</scope>
    <source>
        <strain evidence="2">Nanhai2018</strain>
        <tissue evidence="2">Muscle</tissue>
    </source>
</reference>
<dbReference type="AlphaFoldDB" id="A0A9Q1BWL6"/>
<evidence type="ECO:0000313" key="3">
    <source>
        <dbReference type="Proteomes" id="UP001152320"/>
    </source>
</evidence>